<evidence type="ECO:0000256" key="1">
    <source>
        <dbReference type="SAM" id="MobiDB-lite"/>
    </source>
</evidence>
<feature type="compositionally biased region" description="Low complexity" evidence="1">
    <location>
        <begin position="33"/>
        <end position="45"/>
    </location>
</feature>
<keyword evidence="3" id="KW-1185">Reference proteome</keyword>
<organism evidence="2 3">
    <name type="scientific">Pseudomonas parafulva</name>
    <dbReference type="NCBI Taxonomy" id="157782"/>
    <lineage>
        <taxon>Bacteria</taxon>
        <taxon>Pseudomonadati</taxon>
        <taxon>Pseudomonadota</taxon>
        <taxon>Gammaproteobacteria</taxon>
        <taxon>Pseudomonadales</taxon>
        <taxon>Pseudomonadaceae</taxon>
        <taxon>Pseudomonas</taxon>
    </lineage>
</organism>
<feature type="region of interest" description="Disordered" evidence="1">
    <location>
        <begin position="1"/>
        <end position="113"/>
    </location>
</feature>
<name>A0AAI8PBG7_9PSED</name>
<feature type="compositionally biased region" description="Low complexity" evidence="1">
    <location>
        <begin position="85"/>
        <end position="96"/>
    </location>
</feature>
<evidence type="ECO:0000313" key="3">
    <source>
        <dbReference type="Proteomes" id="UP000258127"/>
    </source>
</evidence>
<accession>A0AAI8PBG7</accession>
<proteinExistence type="predicted"/>
<dbReference type="RefSeq" id="WP_116888255.1">
    <property type="nucleotide sequence ID" value="NZ_CP031641.1"/>
</dbReference>
<gene>
    <name evidence="2" type="ORF">DZC75_10685</name>
</gene>
<reference evidence="2 3" key="1">
    <citation type="submission" date="2018-08" db="EMBL/GenBank/DDBJ databases">
        <authorList>
            <person name="Lee Y."/>
            <person name="Kakembo D."/>
        </authorList>
    </citation>
    <scope>NUCLEOTIDE SEQUENCE [LARGE SCALE GENOMIC DNA]</scope>
    <source>
        <strain evidence="2 3">JBCS1880</strain>
    </source>
</reference>
<feature type="compositionally biased region" description="Basic and acidic residues" evidence="1">
    <location>
        <begin position="1"/>
        <end position="14"/>
    </location>
</feature>
<dbReference type="AlphaFoldDB" id="A0AAI8PBG7"/>
<sequence length="161" mass="16637">MASPKKQEKGEKIADQAAPAPLDSSTTSPSSEGAPATTTGVATTAMPEGATGPHMDTATQAPSVAAHPPVEPVLDPSANVGGSGAAQTAETEIAAENLAPGEEDGDGTLELNPSRIEVYPLRSFMDDGELRRRGGPGYLVLRQHAEELEQRGLVSRQPLED</sequence>
<protein>
    <submittedName>
        <fullName evidence="2">Uncharacterized protein</fullName>
    </submittedName>
</protein>
<evidence type="ECO:0000313" key="2">
    <source>
        <dbReference type="EMBL" id="AXO88440.1"/>
    </source>
</evidence>
<dbReference type="Proteomes" id="UP000258127">
    <property type="component" value="Chromosome"/>
</dbReference>
<dbReference type="EMBL" id="CP031641">
    <property type="protein sequence ID" value="AXO88440.1"/>
    <property type="molecule type" value="Genomic_DNA"/>
</dbReference>